<accession>A0A0R3SKG9</accession>
<keyword evidence="2" id="KW-0812">Transmembrane</keyword>
<dbReference type="GO" id="GO:0008028">
    <property type="term" value="F:monocarboxylic acid transmembrane transporter activity"/>
    <property type="evidence" value="ECO:0007669"/>
    <property type="project" value="TreeGrafter"/>
</dbReference>
<dbReference type="InterPro" id="IPR036259">
    <property type="entry name" value="MFS_trans_sf"/>
</dbReference>
<dbReference type="Pfam" id="PF07690">
    <property type="entry name" value="MFS_1"/>
    <property type="match status" value="1"/>
</dbReference>
<keyword evidence="2" id="KW-0472">Membrane</keyword>
<feature type="region of interest" description="Disordered" evidence="1">
    <location>
        <begin position="160"/>
        <end position="233"/>
    </location>
</feature>
<feature type="transmembrane region" description="Helical" evidence="2">
    <location>
        <begin position="77"/>
        <end position="95"/>
    </location>
</feature>
<feature type="region of interest" description="Disordered" evidence="1">
    <location>
        <begin position="279"/>
        <end position="386"/>
    </location>
</feature>
<dbReference type="PANTHER" id="PTHR11360">
    <property type="entry name" value="MONOCARBOXYLATE TRANSPORTER"/>
    <property type="match status" value="1"/>
</dbReference>
<feature type="transmembrane region" description="Helical" evidence="2">
    <location>
        <begin position="107"/>
        <end position="128"/>
    </location>
</feature>
<dbReference type="AlphaFoldDB" id="A0A0R3SKG9"/>
<organism evidence="5">
    <name type="scientific">Hymenolepis diminuta</name>
    <name type="common">Rat tapeworm</name>
    <dbReference type="NCBI Taxonomy" id="6216"/>
    <lineage>
        <taxon>Eukaryota</taxon>
        <taxon>Metazoa</taxon>
        <taxon>Spiralia</taxon>
        <taxon>Lophotrochozoa</taxon>
        <taxon>Platyhelminthes</taxon>
        <taxon>Cestoda</taxon>
        <taxon>Eucestoda</taxon>
        <taxon>Cyclophyllidea</taxon>
        <taxon>Hymenolepididae</taxon>
        <taxon>Hymenolepis</taxon>
    </lineage>
</organism>
<reference evidence="3 4" key="2">
    <citation type="submission" date="2018-11" db="EMBL/GenBank/DDBJ databases">
        <authorList>
            <consortium name="Pathogen Informatics"/>
        </authorList>
    </citation>
    <scope>NUCLEOTIDE SEQUENCE [LARGE SCALE GENOMIC DNA]</scope>
</reference>
<feature type="compositionally biased region" description="Acidic residues" evidence="1">
    <location>
        <begin position="184"/>
        <end position="201"/>
    </location>
</feature>
<dbReference type="InterPro" id="IPR050327">
    <property type="entry name" value="Proton-linked_MCT"/>
</dbReference>
<feature type="compositionally biased region" description="Basic and acidic residues" evidence="1">
    <location>
        <begin position="331"/>
        <end position="366"/>
    </location>
</feature>
<reference evidence="5" key="1">
    <citation type="submission" date="2017-02" db="UniProtKB">
        <authorList>
            <consortium name="WormBaseParasite"/>
        </authorList>
    </citation>
    <scope>IDENTIFICATION</scope>
</reference>
<evidence type="ECO:0000256" key="1">
    <source>
        <dbReference type="SAM" id="MobiDB-lite"/>
    </source>
</evidence>
<gene>
    <name evidence="3" type="ORF">HDID_LOCUS5432</name>
</gene>
<protein>
    <submittedName>
        <fullName evidence="5">MFS domain-containing protein</fullName>
    </submittedName>
</protein>
<keyword evidence="2" id="KW-1133">Transmembrane helix</keyword>
<dbReference type="Proteomes" id="UP000274504">
    <property type="component" value="Unassembled WGS sequence"/>
</dbReference>
<dbReference type="InterPro" id="IPR011701">
    <property type="entry name" value="MFS"/>
</dbReference>
<feature type="transmembrane region" description="Helical" evidence="2">
    <location>
        <begin position="12"/>
        <end position="34"/>
    </location>
</feature>
<evidence type="ECO:0000313" key="4">
    <source>
        <dbReference type="Proteomes" id="UP000274504"/>
    </source>
</evidence>
<dbReference type="PANTHER" id="PTHR11360:SF238">
    <property type="entry name" value="SD10469P"/>
    <property type="match status" value="1"/>
</dbReference>
<name>A0A0R3SKG9_HYMDI</name>
<dbReference type="SUPFAM" id="SSF103473">
    <property type="entry name" value="MFS general substrate transporter"/>
    <property type="match status" value="1"/>
</dbReference>
<dbReference type="WBParaSite" id="HDID_0000543401-mRNA-1">
    <property type="protein sequence ID" value="HDID_0000543401-mRNA-1"/>
    <property type="gene ID" value="HDID_0000543401"/>
</dbReference>
<sequence length="386" mass="42056">MTERLGPIAASLVNRFGCRAVGIGGSVLAAVSMFASSCMPSVEWMIVSYGIIAGSAFGLLHLPSIICVSFYFDSRRALAVGLTSVGTPVGAMIFAPLSKVLLNKYGWANTLILFSGILLNCAVFAALYRPLTPALILTPMKPEEAQAIKSLLQLAASEEESERVAGGTSPSAVISQRDLRDQPVLEEVEEEDEEKEEEEKSSEDKIIQKQLTTIAEGPEETEGAGGDSSKPKVEVEVIIKKPKHHRHYRHRKPRKTLRQHIYHQYALWLKGIRLARSSRSESGHDELQGGGNSDRSDSKSSDESSQVSICDSSCEEDASHWDSNSDSSSETDEKSKPEGDAEKHSWKKSTEKHTTGGKESFSERSKLTTSNDECIFSAPNLNQPGG</sequence>
<evidence type="ECO:0000313" key="5">
    <source>
        <dbReference type="WBParaSite" id="HDID_0000543401-mRNA-1"/>
    </source>
</evidence>
<feature type="transmembrane region" description="Helical" evidence="2">
    <location>
        <begin position="46"/>
        <end position="72"/>
    </location>
</feature>
<evidence type="ECO:0000313" key="3">
    <source>
        <dbReference type="EMBL" id="VDL57750.1"/>
    </source>
</evidence>
<dbReference type="EMBL" id="UYSG01002797">
    <property type="protein sequence ID" value="VDL57750.1"/>
    <property type="molecule type" value="Genomic_DNA"/>
</dbReference>
<proteinExistence type="predicted"/>
<dbReference type="Gene3D" id="1.20.1250.20">
    <property type="entry name" value="MFS general substrate transporter like domains"/>
    <property type="match status" value="1"/>
</dbReference>
<evidence type="ECO:0000256" key="2">
    <source>
        <dbReference type="SAM" id="Phobius"/>
    </source>
</evidence>
<dbReference type="STRING" id="6216.A0A0R3SKG9"/>
<dbReference type="OrthoDB" id="2213137at2759"/>